<evidence type="ECO:0008006" key="6">
    <source>
        <dbReference type="Google" id="ProtNLM"/>
    </source>
</evidence>
<dbReference type="EMBL" id="JABAFZ010000006">
    <property type="protein sequence ID" value="NME89542.1"/>
    <property type="molecule type" value="Genomic_DNA"/>
</dbReference>
<proteinExistence type="predicted"/>
<evidence type="ECO:0000259" key="2">
    <source>
        <dbReference type="Pfam" id="PF07463"/>
    </source>
</evidence>
<feature type="region of interest" description="Disordered" evidence="1">
    <location>
        <begin position="120"/>
        <end position="142"/>
    </location>
</feature>
<evidence type="ECO:0000313" key="5">
    <source>
        <dbReference type="Proteomes" id="UP000544551"/>
    </source>
</evidence>
<sequence>MDINQSTHTAEERWIPVVGYEGLYEVSDRGNVRSLKRPRKTYLTQHGKELVLTWFEGRTLSPSADKDGYLKVSLSKNGKSKVFRVHRLVLESFVGACPDGMECCHWNDVPDDNRLENLRWGTSASNGKDKRRNHDGKPSPAFCQNGHEMTGYNVIRCGEEKRATRCRLCERVRWREKARRKRESFQALNRA</sequence>
<evidence type="ECO:0000313" key="4">
    <source>
        <dbReference type="EMBL" id="NME89542.1"/>
    </source>
</evidence>
<feature type="domain" description="HNH nuclease" evidence="3">
    <location>
        <begin position="84"/>
        <end position="127"/>
    </location>
</feature>
<evidence type="ECO:0000256" key="1">
    <source>
        <dbReference type="SAM" id="MobiDB-lite"/>
    </source>
</evidence>
<name>A0AB36CMI8_9CORY</name>
<dbReference type="Proteomes" id="UP000544551">
    <property type="component" value="Unassembled WGS sequence"/>
</dbReference>
<comment type="caution">
    <text evidence="4">The sequence shown here is derived from an EMBL/GenBank/DDBJ whole genome shotgun (WGS) entry which is preliminary data.</text>
</comment>
<dbReference type="SUPFAM" id="SSF54060">
    <property type="entry name" value="His-Me finger endonucleases"/>
    <property type="match status" value="1"/>
</dbReference>
<feature type="domain" description="NUMOD4" evidence="2">
    <location>
        <begin position="12"/>
        <end position="75"/>
    </location>
</feature>
<evidence type="ECO:0000259" key="3">
    <source>
        <dbReference type="Pfam" id="PF13392"/>
    </source>
</evidence>
<protein>
    <recommendedName>
        <fullName evidence="6">HNH endonuclease</fullName>
    </recommendedName>
</protein>
<dbReference type="Pfam" id="PF07463">
    <property type="entry name" value="NUMOD4"/>
    <property type="match status" value="1"/>
</dbReference>
<dbReference type="RefSeq" id="WP_168969823.1">
    <property type="nucleotide sequence ID" value="NZ_JABAFZ010000006.1"/>
</dbReference>
<dbReference type="InterPro" id="IPR010902">
    <property type="entry name" value="NUMOD4"/>
</dbReference>
<dbReference type="Gene3D" id="3.90.75.20">
    <property type="match status" value="1"/>
</dbReference>
<dbReference type="AlphaFoldDB" id="A0AB36CMI8"/>
<accession>A0AB36CMI8</accession>
<reference evidence="4 5" key="1">
    <citation type="submission" date="2020-04" db="EMBL/GenBank/DDBJ databases">
        <authorList>
            <person name="Hitch T.C.A."/>
            <person name="Wylensek D."/>
            <person name="Clavel T."/>
        </authorList>
    </citation>
    <scope>NUCLEOTIDE SEQUENCE [LARGE SCALE GENOMIC DNA]</scope>
    <source>
        <strain evidence="4 5">BL-383-APC-3D</strain>
    </source>
</reference>
<dbReference type="GO" id="GO:0016788">
    <property type="term" value="F:hydrolase activity, acting on ester bonds"/>
    <property type="evidence" value="ECO:0007669"/>
    <property type="project" value="InterPro"/>
</dbReference>
<organism evidence="4 5">
    <name type="scientific">Corynebacterium stationis</name>
    <dbReference type="NCBI Taxonomy" id="1705"/>
    <lineage>
        <taxon>Bacteria</taxon>
        <taxon>Bacillati</taxon>
        <taxon>Actinomycetota</taxon>
        <taxon>Actinomycetes</taxon>
        <taxon>Mycobacteriales</taxon>
        <taxon>Corynebacteriaceae</taxon>
        <taxon>Corynebacterium</taxon>
    </lineage>
</organism>
<dbReference type="InterPro" id="IPR003615">
    <property type="entry name" value="HNH_nuc"/>
</dbReference>
<dbReference type="InterPro" id="IPR044925">
    <property type="entry name" value="His-Me_finger_sf"/>
</dbReference>
<gene>
    <name evidence="4" type="ORF">HF853_07660</name>
</gene>
<dbReference type="Pfam" id="PF13392">
    <property type="entry name" value="HNH_3"/>
    <property type="match status" value="1"/>
</dbReference>